<comment type="function">
    <text evidence="16">Plays a major role in the induction and maintenance of cellular transformation. E6 associates with host UBE3A/E6-AP ubiquitin-protein ligase and modulates its activity. Protects host keratinocytes from apoptosis by mediating the degradation of host BAK1. May also inhibit host immune response.</text>
</comment>
<dbReference type="Gene3D" id="3.30.240.40">
    <property type="entry name" value="E6 early regulatory protein"/>
    <property type="match status" value="1"/>
</dbReference>
<evidence type="ECO:0000256" key="18">
    <source>
        <dbReference type="SAM" id="Phobius"/>
    </source>
</evidence>
<keyword evidence="14 16" id="KW-0899">Viral immunoevasion</keyword>
<organism evidence="19">
    <name type="scientific">Enhydra lutris kenyoni papillomavirus 2</name>
    <dbReference type="NCBI Taxonomy" id="3073258"/>
    <lineage>
        <taxon>Viruses</taxon>
        <taxon>Monodnaviria</taxon>
        <taxon>Shotokuvirae</taxon>
        <taxon>Cossaviricota</taxon>
        <taxon>Papovaviricetes</taxon>
        <taxon>Zurhausenvirales</taxon>
        <taxon>Papillomaviridae</taxon>
    </lineage>
</organism>
<keyword evidence="10 16" id="KW-0238">DNA-binding</keyword>
<keyword evidence="11 16" id="KW-0010">Activator</keyword>
<dbReference type="GO" id="GO:0039502">
    <property type="term" value="P:symbiont-mediated suppression of host type I interferon-mediated signaling pathway"/>
    <property type="evidence" value="ECO:0007669"/>
    <property type="project" value="UniProtKB-UniRule"/>
</dbReference>
<protein>
    <recommendedName>
        <fullName evidence="16 17">Protein E6</fullName>
    </recommendedName>
</protein>
<dbReference type="GO" id="GO:0030430">
    <property type="term" value="C:host cell cytoplasm"/>
    <property type="evidence" value="ECO:0007669"/>
    <property type="project" value="UniProtKB-SubCell"/>
</dbReference>
<feature type="transmembrane region" description="Helical" evidence="18">
    <location>
        <begin position="12"/>
        <end position="31"/>
    </location>
</feature>
<comment type="subcellular location">
    <subcellularLocation>
        <location evidence="16 17">Host cytoplasm</location>
    </subcellularLocation>
    <subcellularLocation>
        <location evidence="16 17">Host nucleus</location>
    </subcellularLocation>
</comment>
<keyword evidence="3 16" id="KW-1048">Host nucleus</keyword>
<keyword evidence="7 16" id="KW-0863">Zinc-finger</keyword>
<keyword evidence="4 16" id="KW-0945">Host-virus interaction</keyword>
<dbReference type="GO" id="GO:0042025">
    <property type="term" value="C:host cell nucleus"/>
    <property type="evidence" value="ECO:0007669"/>
    <property type="project" value="UniProtKB-SubCell"/>
</dbReference>
<evidence type="ECO:0000256" key="14">
    <source>
        <dbReference type="ARBA" id="ARBA00023280"/>
    </source>
</evidence>
<dbReference type="GO" id="GO:0052170">
    <property type="term" value="P:symbiont-mediated suppression of host innate immune response"/>
    <property type="evidence" value="ECO:0007669"/>
    <property type="project" value="UniProtKB-KW"/>
</dbReference>
<dbReference type="SUPFAM" id="SSF161229">
    <property type="entry name" value="E6 C-terminal domain-like"/>
    <property type="match status" value="1"/>
</dbReference>
<keyword evidence="6 16" id="KW-0479">Metal-binding</keyword>
<keyword evidence="12 16" id="KW-0804">Transcription</keyword>
<evidence type="ECO:0000256" key="8">
    <source>
        <dbReference type="ARBA" id="ARBA00022833"/>
    </source>
</evidence>
<evidence type="ECO:0000256" key="10">
    <source>
        <dbReference type="ARBA" id="ARBA00023125"/>
    </source>
</evidence>
<comment type="subunit">
    <text evidence="16">Forms homodimers. Interacts with ubiquitin-protein ligase UBE3A/E6-AP; this interaction stimulates UBE3A ubiquitin activity. Interacts with host BAK1.</text>
</comment>
<keyword evidence="13 16" id="KW-1035">Host cytoplasm</keyword>
<comment type="similarity">
    <text evidence="1 16 17">Belongs to the papillomaviridae E6 protein family.</text>
</comment>
<dbReference type="GO" id="GO:0003677">
    <property type="term" value="F:DNA binding"/>
    <property type="evidence" value="ECO:0007669"/>
    <property type="project" value="UniProtKB-UniRule"/>
</dbReference>
<evidence type="ECO:0000256" key="13">
    <source>
        <dbReference type="ARBA" id="ARBA00023200"/>
    </source>
</evidence>
<evidence type="ECO:0000256" key="1">
    <source>
        <dbReference type="ARBA" id="ARBA00006346"/>
    </source>
</evidence>
<dbReference type="GO" id="GO:0006351">
    <property type="term" value="P:DNA-templated transcription"/>
    <property type="evidence" value="ECO:0007669"/>
    <property type="project" value="UniProtKB-UniRule"/>
</dbReference>
<evidence type="ECO:0000256" key="7">
    <source>
        <dbReference type="ARBA" id="ARBA00022771"/>
    </source>
</evidence>
<dbReference type="GO" id="GO:0006355">
    <property type="term" value="P:regulation of DNA-templated transcription"/>
    <property type="evidence" value="ECO:0007669"/>
    <property type="project" value="UniProtKB-UniRule"/>
</dbReference>
<evidence type="ECO:0000256" key="15">
    <source>
        <dbReference type="ARBA" id="ARBA00023323"/>
    </source>
</evidence>
<accession>A0AA51X1Y9</accession>
<proteinExistence type="inferred from homology"/>
<evidence type="ECO:0000313" key="19">
    <source>
        <dbReference type="EMBL" id="WMY82289.1"/>
    </source>
</evidence>
<dbReference type="InterPro" id="IPR038575">
    <property type="entry name" value="E6_sf"/>
</dbReference>
<evidence type="ECO:0000256" key="4">
    <source>
        <dbReference type="ARBA" id="ARBA00022581"/>
    </source>
</evidence>
<keyword evidence="18" id="KW-1133">Transmembrane helix</keyword>
<evidence type="ECO:0000256" key="6">
    <source>
        <dbReference type="ARBA" id="ARBA00022723"/>
    </source>
</evidence>
<keyword evidence="18" id="KW-0812">Transmembrane</keyword>
<dbReference type="EMBL" id="OQ746290">
    <property type="protein sequence ID" value="WMY82289.1"/>
    <property type="molecule type" value="Genomic_DNA"/>
</dbReference>
<dbReference type="HAMAP" id="MF_04006">
    <property type="entry name" value="HPV_E6"/>
    <property type="match status" value="1"/>
</dbReference>
<keyword evidence="5 16" id="KW-1090">Inhibition of host innate immune response by virus</keyword>
<evidence type="ECO:0000256" key="17">
    <source>
        <dbReference type="RuleBase" id="RU363123"/>
    </source>
</evidence>
<evidence type="ECO:0000256" key="12">
    <source>
        <dbReference type="ARBA" id="ARBA00023163"/>
    </source>
</evidence>
<comment type="caution">
    <text evidence="16">Lacks conserved residue(s) required for the propagation of feature annotation.</text>
</comment>
<keyword evidence="2 16" id="KW-0244">Early protein</keyword>
<reference evidence="19" key="1">
    <citation type="submission" date="2023-04" db="EMBL/GenBank/DDBJ databases">
        <title>A novel lambdapapillomavirus of northern sea otters subspecies (Enhydra lutris kenyoni) associated with severe mucosal oral growths.</title>
        <authorList>
            <person name="Romero C.H."/>
            <person name="Burek-Huntington K.A."/>
            <person name="Tuomi P.A."/>
        </authorList>
    </citation>
    <scope>NUCLEOTIDE SEQUENCE</scope>
    <source>
        <strain evidence="19">2_ElkPV-2</strain>
    </source>
</reference>
<evidence type="ECO:0000256" key="5">
    <source>
        <dbReference type="ARBA" id="ARBA00022632"/>
    </source>
</evidence>
<keyword evidence="15 16" id="KW-1119">Modulation of host cell apoptosis by virus</keyword>
<sequence>MEQPTSVQGWCISRGAFCGLLLPCTFCFKFLSNIEKLRFDKTPLNLIWKEGCVYGCCQTCIRNCSAVEQAVHFQQHIKTEKFYKLAEAWCGPYPRCALCYTHLTRDEFFVSGFSSTIYQVRGVLRGLCGLCRLSVD</sequence>
<keyword evidence="8 16" id="KW-0862">Zinc</keyword>
<evidence type="ECO:0000256" key="3">
    <source>
        <dbReference type="ARBA" id="ARBA00022562"/>
    </source>
</evidence>
<name>A0AA51X1Y9_9PAPI</name>
<evidence type="ECO:0000256" key="11">
    <source>
        <dbReference type="ARBA" id="ARBA00023159"/>
    </source>
</evidence>
<dbReference type="GO" id="GO:0052150">
    <property type="term" value="P:symbiont-mediated perturbation of host apoptosis"/>
    <property type="evidence" value="ECO:0007669"/>
    <property type="project" value="UniProtKB-KW"/>
</dbReference>
<dbReference type="GO" id="GO:0008270">
    <property type="term" value="F:zinc ion binding"/>
    <property type="evidence" value="ECO:0007669"/>
    <property type="project" value="UniProtKB-KW"/>
</dbReference>
<keyword evidence="9 16" id="KW-0805">Transcription regulation</keyword>
<dbReference type="Pfam" id="PF00518">
    <property type="entry name" value="E6"/>
    <property type="match status" value="1"/>
</dbReference>
<dbReference type="InterPro" id="IPR001334">
    <property type="entry name" value="E6"/>
</dbReference>
<gene>
    <name evidence="16" type="primary">E6</name>
</gene>
<keyword evidence="18" id="KW-0472">Membrane</keyword>
<evidence type="ECO:0000256" key="2">
    <source>
        <dbReference type="ARBA" id="ARBA00022518"/>
    </source>
</evidence>
<feature type="zinc finger region" evidence="16">
    <location>
        <begin position="24"/>
        <end position="60"/>
    </location>
</feature>
<evidence type="ECO:0000256" key="9">
    <source>
        <dbReference type="ARBA" id="ARBA00023015"/>
    </source>
</evidence>
<evidence type="ECO:0000256" key="16">
    <source>
        <dbReference type="HAMAP-Rule" id="MF_04006"/>
    </source>
</evidence>
<dbReference type="GO" id="GO:0039648">
    <property type="term" value="P:symbiont-mediated perturbation of host ubiquitin-like protein modification"/>
    <property type="evidence" value="ECO:0007669"/>
    <property type="project" value="UniProtKB-UniRule"/>
</dbReference>